<dbReference type="AlphaFoldDB" id="A0A0F9BXQ4"/>
<proteinExistence type="predicted"/>
<reference evidence="1" key="1">
    <citation type="journal article" date="2015" name="Nature">
        <title>Complex archaea that bridge the gap between prokaryotes and eukaryotes.</title>
        <authorList>
            <person name="Spang A."/>
            <person name="Saw J.H."/>
            <person name="Jorgensen S.L."/>
            <person name="Zaremba-Niedzwiedzka K."/>
            <person name="Martijn J."/>
            <person name="Lind A.E."/>
            <person name="van Eijk R."/>
            <person name="Schleper C."/>
            <person name="Guy L."/>
            <person name="Ettema T.J."/>
        </authorList>
    </citation>
    <scope>NUCLEOTIDE SEQUENCE</scope>
</reference>
<protein>
    <submittedName>
        <fullName evidence="1">Uncharacterized protein</fullName>
    </submittedName>
</protein>
<name>A0A0F9BXQ4_9ZZZZ</name>
<gene>
    <name evidence="1" type="ORF">LCGC14_2675760</name>
</gene>
<dbReference type="EMBL" id="LAZR01047041">
    <property type="protein sequence ID" value="KKK95144.1"/>
    <property type="molecule type" value="Genomic_DNA"/>
</dbReference>
<comment type="caution">
    <text evidence="1">The sequence shown here is derived from an EMBL/GenBank/DDBJ whole genome shotgun (WGS) entry which is preliminary data.</text>
</comment>
<evidence type="ECO:0000313" key="1">
    <source>
        <dbReference type="EMBL" id="KKK95144.1"/>
    </source>
</evidence>
<accession>A0A0F9BXQ4</accession>
<organism evidence="1">
    <name type="scientific">marine sediment metagenome</name>
    <dbReference type="NCBI Taxonomy" id="412755"/>
    <lineage>
        <taxon>unclassified sequences</taxon>
        <taxon>metagenomes</taxon>
        <taxon>ecological metagenomes</taxon>
    </lineage>
</organism>
<sequence length="250" mass="26195">MGSSSLNSKNIASSSFALDVALGKVPGVSTRIRTGFNNTITNVPEDIWTVGGQQVFLAVAEPMDIVSTDANDNSAGTGLQTLQIFGLDGNFDEVDEEVIMNGLTIVTTVNSYLRVHDLRGVSAGTSGNNEGDITATASIDGSIQNEMLGGSNASQSLQYTIPNGKTGAATKLTFSDAAGDAMIFSFFTRLFGGLFTIQNVEQIAGGTFEFSFEPFTSLQEKTDVRLIANQSSGGGSTTSSAILQLYLVDN</sequence>